<evidence type="ECO:0000313" key="2">
    <source>
        <dbReference type="EMBL" id="KAK5535120.1"/>
    </source>
</evidence>
<comment type="caution">
    <text evidence="2">The sequence shown here is derived from an EMBL/GenBank/DDBJ whole genome shotgun (WGS) entry which is preliminary data.</text>
</comment>
<dbReference type="Proteomes" id="UP001345827">
    <property type="component" value="Unassembled WGS sequence"/>
</dbReference>
<keyword evidence="3" id="KW-1185">Reference proteome</keyword>
<protein>
    <submittedName>
        <fullName evidence="2">Uncharacterized protein</fullName>
    </submittedName>
</protein>
<feature type="region of interest" description="Disordered" evidence="1">
    <location>
        <begin position="90"/>
        <end position="109"/>
    </location>
</feature>
<evidence type="ECO:0000256" key="1">
    <source>
        <dbReference type="SAM" id="MobiDB-lite"/>
    </source>
</evidence>
<evidence type="ECO:0000313" key="3">
    <source>
        <dbReference type="Proteomes" id="UP001345827"/>
    </source>
</evidence>
<gene>
    <name evidence="2" type="ORF">LTR25_006128</name>
</gene>
<accession>A0AAV9Q8M0</accession>
<dbReference type="EMBL" id="JAXLQG010000010">
    <property type="protein sequence ID" value="KAK5535120.1"/>
    <property type="molecule type" value="Genomic_DNA"/>
</dbReference>
<sequence length="138" mass="16078">MCIKYRCCECNEAKYDYCQEYIDGRLWCDTNANSPCSEERDSCITCKTVCGAINRLNAMLEWEPWWATHGKGGEPEKPAWELEAFKEAEKENIYDSEGEDSDGYTKAERKKVRTKAQEAEAKRWEEALKQEQVKIKTE</sequence>
<organism evidence="2 3">
    <name type="scientific">Vermiconidia calcicola</name>
    <dbReference type="NCBI Taxonomy" id="1690605"/>
    <lineage>
        <taxon>Eukaryota</taxon>
        <taxon>Fungi</taxon>
        <taxon>Dikarya</taxon>
        <taxon>Ascomycota</taxon>
        <taxon>Pezizomycotina</taxon>
        <taxon>Dothideomycetes</taxon>
        <taxon>Dothideomycetidae</taxon>
        <taxon>Mycosphaerellales</taxon>
        <taxon>Extremaceae</taxon>
        <taxon>Vermiconidia</taxon>
    </lineage>
</organism>
<reference evidence="2 3" key="1">
    <citation type="submission" date="2023-06" db="EMBL/GenBank/DDBJ databases">
        <title>Black Yeasts Isolated from many extreme environments.</title>
        <authorList>
            <person name="Coleine C."/>
            <person name="Stajich J.E."/>
            <person name="Selbmann L."/>
        </authorList>
    </citation>
    <scope>NUCLEOTIDE SEQUENCE [LARGE SCALE GENOMIC DNA]</scope>
    <source>
        <strain evidence="2 3">CCFEE 5887</strain>
    </source>
</reference>
<name>A0AAV9Q8M0_9PEZI</name>
<proteinExistence type="predicted"/>
<dbReference type="AlphaFoldDB" id="A0AAV9Q8M0"/>